<dbReference type="Proteomes" id="UP000221980">
    <property type="component" value="Unassembled WGS sequence"/>
</dbReference>
<comment type="caution">
    <text evidence="2">The sequence shown here is derived from an EMBL/GenBank/DDBJ whole genome shotgun (WGS) entry which is preliminary data.</text>
</comment>
<proteinExistence type="predicted"/>
<gene>
    <name evidence="2" type="ORF">Xmir_02567</name>
</gene>
<sequence length="173" mass="19480">MGNKNDVVDARAIWIAVQQSVKPFCVKTEEQQAILALHRMPQQLVKFRTTQINALHGMLLEFGETLHKSRTSLEKKYPETLEQLKKQLPVYLINLLNEQYQRLADLDAYIDGIEKQLSAVAKQNETCKRLLEIPGVGPLIATAAVATMGEASTFKSGRGVRCFCWSGTETNRF</sequence>
<evidence type="ECO:0000259" key="1">
    <source>
        <dbReference type="Pfam" id="PF02371"/>
    </source>
</evidence>
<feature type="domain" description="Transposase IS116/IS110/IS902 C-terminal" evidence="1">
    <location>
        <begin position="127"/>
        <end position="164"/>
    </location>
</feature>
<protein>
    <submittedName>
        <fullName evidence="2">Transposase</fullName>
    </submittedName>
</protein>
<reference evidence="2 3" key="1">
    <citation type="journal article" date="2017" name="Nat. Microbiol.">
        <title>Natural product diversity associated with the nematode symbionts Photorhabdus and Xenorhabdus.</title>
        <authorList>
            <person name="Tobias N.J."/>
            <person name="Wolff H."/>
            <person name="Djahanschiri B."/>
            <person name="Grundmann F."/>
            <person name="Kronenwerth M."/>
            <person name="Shi Y.M."/>
            <person name="Simonyi S."/>
            <person name="Grun P."/>
            <person name="Shapiro-Ilan D."/>
            <person name="Pidot S.J."/>
            <person name="Stinear T.P."/>
            <person name="Ebersberger I."/>
            <person name="Bode H.B."/>
        </authorList>
    </citation>
    <scope>NUCLEOTIDE SEQUENCE [LARGE SCALE GENOMIC DNA]</scope>
    <source>
        <strain evidence="2 3">DSM 17902</strain>
    </source>
</reference>
<accession>A0A2D0JPI1</accession>
<dbReference type="GO" id="GO:0003677">
    <property type="term" value="F:DNA binding"/>
    <property type="evidence" value="ECO:0007669"/>
    <property type="project" value="InterPro"/>
</dbReference>
<evidence type="ECO:0000313" key="2">
    <source>
        <dbReference type="EMBL" id="PHM48229.1"/>
    </source>
</evidence>
<dbReference type="InterPro" id="IPR047650">
    <property type="entry name" value="Transpos_IS110"/>
</dbReference>
<dbReference type="EMBL" id="NITZ01000012">
    <property type="protein sequence ID" value="PHM48229.1"/>
    <property type="molecule type" value="Genomic_DNA"/>
</dbReference>
<dbReference type="GO" id="GO:0006313">
    <property type="term" value="P:DNA transposition"/>
    <property type="evidence" value="ECO:0007669"/>
    <property type="project" value="InterPro"/>
</dbReference>
<evidence type="ECO:0000313" key="3">
    <source>
        <dbReference type="Proteomes" id="UP000221980"/>
    </source>
</evidence>
<dbReference type="PANTHER" id="PTHR33055:SF3">
    <property type="entry name" value="PUTATIVE TRANSPOSASE FOR IS117-RELATED"/>
    <property type="match status" value="1"/>
</dbReference>
<keyword evidence="3" id="KW-1185">Reference proteome</keyword>
<dbReference type="GO" id="GO:0004803">
    <property type="term" value="F:transposase activity"/>
    <property type="evidence" value="ECO:0007669"/>
    <property type="project" value="InterPro"/>
</dbReference>
<dbReference type="AlphaFoldDB" id="A0A2D0JPI1"/>
<organism evidence="2 3">
    <name type="scientific">Xenorhabdus miraniensis</name>
    <dbReference type="NCBI Taxonomy" id="351674"/>
    <lineage>
        <taxon>Bacteria</taxon>
        <taxon>Pseudomonadati</taxon>
        <taxon>Pseudomonadota</taxon>
        <taxon>Gammaproteobacteria</taxon>
        <taxon>Enterobacterales</taxon>
        <taxon>Morganellaceae</taxon>
        <taxon>Xenorhabdus</taxon>
    </lineage>
</organism>
<dbReference type="Pfam" id="PF02371">
    <property type="entry name" value="Transposase_20"/>
    <property type="match status" value="1"/>
</dbReference>
<dbReference type="PANTHER" id="PTHR33055">
    <property type="entry name" value="TRANSPOSASE FOR INSERTION SEQUENCE ELEMENT IS1111A"/>
    <property type="match status" value="1"/>
</dbReference>
<dbReference type="InterPro" id="IPR003346">
    <property type="entry name" value="Transposase_20"/>
</dbReference>
<name>A0A2D0JPI1_9GAMM</name>